<evidence type="ECO:0000256" key="1">
    <source>
        <dbReference type="ARBA" id="ARBA00022603"/>
    </source>
</evidence>
<dbReference type="InterPro" id="IPR029063">
    <property type="entry name" value="SAM-dependent_MTases_sf"/>
</dbReference>
<dbReference type="InterPro" id="IPR036390">
    <property type="entry name" value="WH_DNA-bd_sf"/>
</dbReference>
<name>A0A8E7EGT3_9EURY</name>
<dbReference type="EMBL" id="CP075546">
    <property type="protein sequence ID" value="QVV88513.1"/>
    <property type="molecule type" value="Genomic_DNA"/>
</dbReference>
<evidence type="ECO:0000259" key="5">
    <source>
        <dbReference type="Pfam" id="PF08100"/>
    </source>
</evidence>
<dbReference type="InterPro" id="IPR036388">
    <property type="entry name" value="WH-like_DNA-bd_sf"/>
</dbReference>
<dbReference type="PANTHER" id="PTHR43712:SF2">
    <property type="entry name" value="O-METHYLTRANSFERASE CICE"/>
    <property type="match status" value="1"/>
</dbReference>
<keyword evidence="1" id="KW-0489">Methyltransferase</keyword>
<dbReference type="Proteomes" id="UP000680656">
    <property type="component" value="Chromosome"/>
</dbReference>
<dbReference type="SUPFAM" id="SSF53335">
    <property type="entry name" value="S-adenosyl-L-methionine-dependent methyltransferases"/>
    <property type="match status" value="1"/>
</dbReference>
<dbReference type="GO" id="GO:0008171">
    <property type="term" value="F:O-methyltransferase activity"/>
    <property type="evidence" value="ECO:0007669"/>
    <property type="project" value="InterPro"/>
</dbReference>
<proteinExistence type="predicted"/>
<dbReference type="InterPro" id="IPR001077">
    <property type="entry name" value="COMT_C"/>
</dbReference>
<gene>
    <name evidence="6" type="ORF">KHC33_14475</name>
</gene>
<feature type="domain" description="O-methyltransferase dimerisation" evidence="5">
    <location>
        <begin position="25"/>
        <end position="99"/>
    </location>
</feature>
<dbReference type="GeneID" id="65098413"/>
<organism evidence="6 7">
    <name type="scientific">Methanospirillum purgamenti</name>
    <dbReference type="NCBI Taxonomy" id="2834276"/>
    <lineage>
        <taxon>Archaea</taxon>
        <taxon>Methanobacteriati</taxon>
        <taxon>Methanobacteriota</taxon>
        <taxon>Stenosarchaea group</taxon>
        <taxon>Methanomicrobia</taxon>
        <taxon>Methanomicrobiales</taxon>
        <taxon>Methanospirillaceae</taxon>
        <taxon>Methanospirillum</taxon>
    </lineage>
</organism>
<protein>
    <recommendedName>
        <fullName evidence="8">Methyltransferase domain-containing protein</fullName>
    </recommendedName>
</protein>
<evidence type="ECO:0000256" key="2">
    <source>
        <dbReference type="ARBA" id="ARBA00022679"/>
    </source>
</evidence>
<evidence type="ECO:0000313" key="7">
    <source>
        <dbReference type="Proteomes" id="UP000680656"/>
    </source>
</evidence>
<dbReference type="RefSeq" id="WP_214419322.1">
    <property type="nucleotide sequence ID" value="NZ_CP075546.1"/>
</dbReference>
<dbReference type="GO" id="GO:0032259">
    <property type="term" value="P:methylation"/>
    <property type="evidence" value="ECO:0007669"/>
    <property type="project" value="UniProtKB-KW"/>
</dbReference>
<evidence type="ECO:0000313" key="6">
    <source>
        <dbReference type="EMBL" id="QVV88513.1"/>
    </source>
</evidence>
<dbReference type="Pfam" id="PF00891">
    <property type="entry name" value="Methyltransf_2"/>
    <property type="match status" value="1"/>
</dbReference>
<dbReference type="PROSITE" id="PS51683">
    <property type="entry name" value="SAM_OMT_II"/>
    <property type="match status" value="1"/>
</dbReference>
<evidence type="ECO:0000259" key="4">
    <source>
        <dbReference type="Pfam" id="PF00891"/>
    </source>
</evidence>
<dbReference type="CDD" id="cd02440">
    <property type="entry name" value="AdoMet_MTases"/>
    <property type="match status" value="1"/>
</dbReference>
<accession>A0A8E7EGT3</accession>
<dbReference type="Gene3D" id="1.10.10.10">
    <property type="entry name" value="Winged helix-like DNA-binding domain superfamily/Winged helix DNA-binding domain"/>
    <property type="match status" value="1"/>
</dbReference>
<keyword evidence="2" id="KW-0808">Transferase</keyword>
<dbReference type="Pfam" id="PF08100">
    <property type="entry name" value="Dimerisation"/>
    <property type="match status" value="1"/>
</dbReference>
<evidence type="ECO:0000256" key="3">
    <source>
        <dbReference type="ARBA" id="ARBA00022691"/>
    </source>
</evidence>
<dbReference type="GO" id="GO:0046983">
    <property type="term" value="F:protein dimerization activity"/>
    <property type="evidence" value="ECO:0007669"/>
    <property type="project" value="InterPro"/>
</dbReference>
<dbReference type="KEGG" id="mrtj:KHC33_14475"/>
<reference evidence="6 7" key="1">
    <citation type="submission" date="2021-05" db="EMBL/GenBank/DDBJ databases">
        <title>A novel Methanospirillum isolate from a pyrite-forming mixed culture.</title>
        <authorList>
            <person name="Bunk B."/>
            <person name="Sproer C."/>
            <person name="Spring S."/>
            <person name="Pester M."/>
        </authorList>
    </citation>
    <scope>NUCLEOTIDE SEQUENCE [LARGE SCALE GENOMIC DNA]</scope>
    <source>
        <strain evidence="6 7">J.3.6.1-F.2.7.3</strain>
    </source>
</reference>
<dbReference type="InterPro" id="IPR012967">
    <property type="entry name" value="COMT_dimerisation"/>
</dbReference>
<dbReference type="SUPFAM" id="SSF46785">
    <property type="entry name" value="Winged helix' DNA-binding domain"/>
    <property type="match status" value="1"/>
</dbReference>
<evidence type="ECO:0008006" key="8">
    <source>
        <dbReference type="Google" id="ProtNLM"/>
    </source>
</evidence>
<keyword evidence="7" id="KW-1185">Reference proteome</keyword>
<feature type="domain" description="O-methyltransferase C-terminal" evidence="4">
    <location>
        <begin position="173"/>
        <end position="320"/>
    </location>
</feature>
<dbReference type="AlphaFoldDB" id="A0A8E7EGT3"/>
<dbReference type="PANTHER" id="PTHR43712">
    <property type="entry name" value="PUTATIVE (AFU_ORTHOLOGUE AFUA_4G14580)-RELATED"/>
    <property type="match status" value="1"/>
</dbReference>
<dbReference type="InterPro" id="IPR016461">
    <property type="entry name" value="COMT-like"/>
</dbReference>
<keyword evidence="3" id="KW-0949">S-adenosyl-L-methionine</keyword>
<dbReference type="Gene3D" id="3.40.50.150">
    <property type="entry name" value="Vaccinia Virus protein VP39"/>
    <property type="match status" value="1"/>
</dbReference>
<sequence length="346" mass="38450">MENISATPVSSLKFPDGFQEIDTIVTGYKRQMILASALKMGVFDYLEKSKSASREEIVSSLPLCGMLSRSYLNALVSMNFLSVDGDKYSNTQISRDFLTKESPYYQGDVILGSSKSGSRWDLLYEAMQSTDGMVPTSGPGPSLDHLDILAQRVIQGEAQALTRWIGDLPGLAERKKMLDIGGGHGLYTIGICQLNPDMDAVILDQPHVIELTDSYIRKYGLEKRIIAREGDIRTEVYKPEYDIILISHLLYKFRNDLDEIFRLVSNGLKDGGILVSNHYFCSPGCVPMQNAVVELERSLQSAGHPLCHPEHFEGLFKKYGLSCIRTGTLDTAFGVSHVHAAEKMVR</sequence>